<dbReference type="PANTHER" id="PTHR42911:SF1">
    <property type="entry name" value="MODULATOR OF FTSH PROTEASE HFLC"/>
    <property type="match status" value="1"/>
</dbReference>
<dbReference type="GO" id="GO:0006508">
    <property type="term" value="P:proteolysis"/>
    <property type="evidence" value="ECO:0007669"/>
    <property type="project" value="UniProtKB-KW"/>
</dbReference>
<dbReference type="AlphaFoldDB" id="A0A645F7Z1"/>
<evidence type="ECO:0000256" key="1">
    <source>
        <dbReference type="ARBA" id="ARBA00004370"/>
    </source>
</evidence>
<dbReference type="InterPro" id="IPR010200">
    <property type="entry name" value="HflC"/>
</dbReference>
<dbReference type="Pfam" id="PF01145">
    <property type="entry name" value="Band_7"/>
    <property type="match status" value="1"/>
</dbReference>
<evidence type="ECO:0000256" key="5">
    <source>
        <dbReference type="ARBA" id="ARBA00023136"/>
    </source>
</evidence>
<dbReference type="EMBL" id="VSSQ01056164">
    <property type="protein sequence ID" value="MPN10020.1"/>
    <property type="molecule type" value="Genomic_DNA"/>
</dbReference>
<keyword evidence="3" id="KW-0812">Transmembrane</keyword>
<dbReference type="PANTHER" id="PTHR42911">
    <property type="entry name" value="MODULATOR OF FTSH PROTEASE HFLC"/>
    <property type="match status" value="1"/>
</dbReference>
<comment type="subcellular location">
    <subcellularLocation>
        <location evidence="1">Membrane</location>
    </subcellularLocation>
</comment>
<keyword evidence="7" id="KW-0645">Protease</keyword>
<dbReference type="SUPFAM" id="SSF117892">
    <property type="entry name" value="Band 7/SPFH domain"/>
    <property type="match status" value="1"/>
</dbReference>
<evidence type="ECO:0000256" key="3">
    <source>
        <dbReference type="ARBA" id="ARBA00022692"/>
    </source>
</evidence>
<keyword evidence="4" id="KW-1133">Transmembrane helix</keyword>
<dbReference type="Gene3D" id="3.30.479.30">
    <property type="entry name" value="Band 7 domain"/>
    <property type="match status" value="1"/>
</dbReference>
<evidence type="ECO:0000256" key="4">
    <source>
        <dbReference type="ARBA" id="ARBA00022989"/>
    </source>
</evidence>
<comment type="caution">
    <text evidence="7">The sequence shown here is derived from an EMBL/GenBank/DDBJ whole genome shotgun (WGS) entry which is preliminary data.</text>
</comment>
<protein>
    <submittedName>
        <fullName evidence="7">Modulator of FtsH protease HflC</fullName>
    </submittedName>
</protein>
<keyword evidence="5" id="KW-0472">Membrane</keyword>
<proteinExistence type="inferred from homology"/>
<evidence type="ECO:0000313" key="7">
    <source>
        <dbReference type="EMBL" id="MPN10020.1"/>
    </source>
</evidence>
<evidence type="ECO:0000259" key="6">
    <source>
        <dbReference type="SMART" id="SM00244"/>
    </source>
</evidence>
<reference evidence="7" key="1">
    <citation type="submission" date="2019-08" db="EMBL/GenBank/DDBJ databases">
        <authorList>
            <person name="Kucharzyk K."/>
            <person name="Murdoch R.W."/>
            <person name="Higgins S."/>
            <person name="Loffler F."/>
        </authorList>
    </citation>
    <scope>NUCLEOTIDE SEQUENCE</scope>
</reference>
<feature type="domain" description="Band 7" evidence="6">
    <location>
        <begin position="17"/>
        <end position="184"/>
    </location>
</feature>
<accession>A0A645F7Z1</accession>
<comment type="similarity">
    <text evidence="2">Belongs to the band 7/mec-2 family. HflC subfamily.</text>
</comment>
<dbReference type="SMART" id="SM00244">
    <property type="entry name" value="PHB"/>
    <property type="match status" value="1"/>
</dbReference>
<organism evidence="7">
    <name type="scientific">bioreactor metagenome</name>
    <dbReference type="NCBI Taxonomy" id="1076179"/>
    <lineage>
        <taxon>unclassified sequences</taxon>
        <taxon>metagenomes</taxon>
        <taxon>ecological metagenomes</taxon>
    </lineage>
</organism>
<dbReference type="CDD" id="cd03405">
    <property type="entry name" value="SPFH_HflC"/>
    <property type="match status" value="1"/>
</dbReference>
<dbReference type="InterPro" id="IPR001107">
    <property type="entry name" value="Band_7"/>
</dbReference>
<evidence type="ECO:0000256" key="2">
    <source>
        <dbReference type="ARBA" id="ARBA00007862"/>
    </source>
</evidence>
<gene>
    <name evidence="7" type="primary">hflC_11</name>
    <name evidence="7" type="ORF">SDC9_157313</name>
</gene>
<dbReference type="PIRSF" id="PIRSF005651">
    <property type="entry name" value="HflC"/>
    <property type="match status" value="1"/>
</dbReference>
<dbReference type="InterPro" id="IPR036013">
    <property type="entry name" value="Band_7/SPFH_dom_sf"/>
</dbReference>
<keyword evidence="7" id="KW-0378">Hydrolase</keyword>
<dbReference type="GO" id="GO:0008233">
    <property type="term" value="F:peptidase activity"/>
    <property type="evidence" value="ECO:0007669"/>
    <property type="project" value="UniProtKB-KW"/>
</dbReference>
<sequence>MAIPVILVLVILFTALTSLYITIPSEYAVVRQFGKIVSVIDAPGLNVKLPFVQSISRLPKCTLLYDVPPTEINTLDKKRIMVDYYAIWNITDPQKMIETLRTQLAAESRLGDIIYSNIRTELGKLNFDQIVNLESSSRDDFDVVVKNKVNDILKQNGNGINLVDIKMKRADLPSTNEQSVYTRMISERESKAQEYLSQGDAEAIKIKAETDREVGEMLARADREAKEIIAEGEKEAARIYNEAYGKDSAFFELYLTLDSYTTTLNGEPVIIIPSKSPYAKYIIGY</sequence>
<dbReference type="GO" id="GO:0016020">
    <property type="term" value="C:membrane"/>
    <property type="evidence" value="ECO:0007669"/>
    <property type="project" value="UniProtKB-SubCell"/>
</dbReference>
<name>A0A645F7Z1_9ZZZZ</name>